<feature type="transmembrane region" description="Helical" evidence="7">
    <location>
        <begin position="511"/>
        <end position="531"/>
    </location>
</feature>
<dbReference type="GO" id="GO:0005886">
    <property type="term" value="C:plasma membrane"/>
    <property type="evidence" value="ECO:0007669"/>
    <property type="project" value="UniProtKB-SubCell"/>
</dbReference>
<organism evidence="9 10">
    <name type="scientific">Undibacterium nitidum</name>
    <dbReference type="NCBI Taxonomy" id="2762298"/>
    <lineage>
        <taxon>Bacteria</taxon>
        <taxon>Pseudomonadati</taxon>
        <taxon>Pseudomonadota</taxon>
        <taxon>Betaproteobacteria</taxon>
        <taxon>Burkholderiales</taxon>
        <taxon>Oxalobacteraceae</taxon>
        <taxon>Undibacterium</taxon>
    </lineage>
</organism>
<dbReference type="InterPro" id="IPR004477">
    <property type="entry name" value="ComEC_N"/>
</dbReference>
<comment type="subcellular location">
    <subcellularLocation>
        <location evidence="1">Cell membrane</location>
        <topology evidence="1">Multi-pass membrane protein</topology>
    </subcellularLocation>
</comment>
<dbReference type="NCBIfam" id="TIGR00360">
    <property type="entry name" value="ComEC_N-term"/>
    <property type="match status" value="1"/>
</dbReference>
<dbReference type="SUPFAM" id="SSF56281">
    <property type="entry name" value="Metallo-hydrolase/oxidoreductase"/>
    <property type="match status" value="1"/>
</dbReference>
<feature type="transmembrane region" description="Helical" evidence="7">
    <location>
        <begin position="384"/>
        <end position="403"/>
    </location>
</feature>
<comment type="caution">
    <text evidence="9">The sequence shown here is derived from an EMBL/GenBank/DDBJ whole genome shotgun (WGS) entry which is preliminary data.</text>
</comment>
<gene>
    <name evidence="9" type="ORF">H8K36_12480</name>
</gene>
<dbReference type="PANTHER" id="PTHR30619">
    <property type="entry name" value="DNA INTERNALIZATION/COMPETENCE PROTEIN COMEC/REC2"/>
    <property type="match status" value="1"/>
</dbReference>
<protein>
    <submittedName>
        <fullName evidence="9">DNA internalization-related competence protein ComEC/Rec2</fullName>
    </submittedName>
</protein>
<feature type="transmembrane region" description="Helical" evidence="7">
    <location>
        <begin position="481"/>
        <end position="504"/>
    </location>
</feature>
<evidence type="ECO:0000256" key="5">
    <source>
        <dbReference type="ARBA" id="ARBA00023136"/>
    </source>
</evidence>
<sequence>MRCMALAFTVGVFFLQQQASLFPLPIYIAALVCLLLNLIFVFFPRTRDKRSVETSVSRKSSWKLYTYQIAFGFAFGMSWAGGFAHYRLNEQLASNLIGQEFALSGVITSLPTRSPQGWHFQFQRDDVQSSLSEAQASIPHKLAVSWFDHPNNPSQFANLQPGQRWRLTLKLKPIHGNANPFGFDYEAWMLEQGVRASASVRIASENSGSAQAILINDFVWSPNNLLERVRSTLRERLHRALLANGDATYVGVLVALVIGDQSEISQSNWTIFNRTGIGHLVSISGLHITMIAGMCAACFGFLWRRSFYFWRDWPLLMPVRKVMVLSAALAALIYVALAGFGVPAQRTLYMLSVVALAVWTGRTGQASQILCLALWIVLLFDPWAVLWSGFWLSFAAVALLLYASDAASNTQEQTTNSTDELLMKDEADTSTKSSPRGVMYTIWGKLKQQLLSAARAQYAITMGLVPLTLFLFSQISLISPIANAIAIPLISFVVTPLALLGSVLPLPLAQALLAFAHATMSSLVELLQYLSVGRFAVWSAPQPTWWMLVLAILGLLWILAPRAWPARMLGAFCCLPMLVNPVTSPLVGQFHVTAFDVGQGTSLLIETAHHRLLYDSGPGQSDDSNSGLRVILPYMHGRGIHQLDEMVISHADSDHSGGALSLMKSLSIPLLRTSLAYEHEIVRSAAEHQRCVAGQSWEWDGVHFEILHPVPVIYTSDKWKTNARSCTLKISNAQHSLLLAGDIEAVQEDELVNSIPERLQASVLLVPHHGSGTSSTSAFVQAVHPRYALYQFGYLNRYRHPKPEVWQRYLDFGVIPLRTDTSGAITLQFGEQIQIEDFRQTHPRYWYPSAVDK</sequence>
<evidence type="ECO:0000256" key="1">
    <source>
        <dbReference type="ARBA" id="ARBA00004651"/>
    </source>
</evidence>
<dbReference type="Pfam" id="PF03772">
    <property type="entry name" value="Competence"/>
    <property type="match status" value="1"/>
</dbReference>
<evidence type="ECO:0000256" key="2">
    <source>
        <dbReference type="ARBA" id="ARBA00022475"/>
    </source>
</evidence>
<dbReference type="Pfam" id="PF00753">
    <property type="entry name" value="Lactamase_B"/>
    <property type="match status" value="1"/>
</dbReference>
<proteinExistence type="predicted"/>
<feature type="region of interest" description="Disordered" evidence="6">
    <location>
        <begin position="413"/>
        <end position="433"/>
    </location>
</feature>
<dbReference type="InterPro" id="IPR035681">
    <property type="entry name" value="ComA-like_MBL"/>
</dbReference>
<dbReference type="Gene3D" id="3.60.15.10">
    <property type="entry name" value="Ribonuclease Z/Hydroxyacylglutathione hydrolase-like"/>
    <property type="match status" value="1"/>
</dbReference>
<dbReference type="PANTHER" id="PTHR30619:SF1">
    <property type="entry name" value="RECOMBINATION PROTEIN 2"/>
    <property type="match status" value="1"/>
</dbReference>
<dbReference type="InterPro" id="IPR004797">
    <property type="entry name" value="Competence_ComEC/Rec2"/>
</dbReference>
<evidence type="ECO:0000256" key="6">
    <source>
        <dbReference type="SAM" id="MobiDB-lite"/>
    </source>
</evidence>
<evidence type="ECO:0000256" key="3">
    <source>
        <dbReference type="ARBA" id="ARBA00022692"/>
    </source>
</evidence>
<feature type="transmembrane region" description="Helical" evidence="7">
    <location>
        <begin position="456"/>
        <end position="475"/>
    </location>
</feature>
<dbReference type="InterPro" id="IPR052159">
    <property type="entry name" value="Competence_DNA_uptake"/>
</dbReference>
<feature type="transmembrane region" description="Helical" evidence="7">
    <location>
        <begin position="240"/>
        <end position="259"/>
    </location>
</feature>
<dbReference type="InterPro" id="IPR025405">
    <property type="entry name" value="DUF4131"/>
</dbReference>
<feature type="transmembrane region" description="Helical" evidence="7">
    <location>
        <begin position="64"/>
        <end position="86"/>
    </location>
</feature>
<evidence type="ECO:0000256" key="4">
    <source>
        <dbReference type="ARBA" id="ARBA00022989"/>
    </source>
</evidence>
<feature type="transmembrane region" description="Helical" evidence="7">
    <location>
        <begin position="24"/>
        <end position="43"/>
    </location>
</feature>
<feature type="transmembrane region" description="Helical" evidence="7">
    <location>
        <begin position="280"/>
        <end position="303"/>
    </location>
</feature>
<evidence type="ECO:0000313" key="10">
    <source>
        <dbReference type="Proteomes" id="UP000627446"/>
    </source>
</evidence>
<evidence type="ECO:0000256" key="7">
    <source>
        <dbReference type="SAM" id="Phobius"/>
    </source>
</evidence>
<dbReference type="Proteomes" id="UP000627446">
    <property type="component" value="Unassembled WGS sequence"/>
</dbReference>
<keyword evidence="2" id="KW-1003">Cell membrane</keyword>
<dbReference type="Pfam" id="PF13567">
    <property type="entry name" value="DUF4131"/>
    <property type="match status" value="1"/>
</dbReference>
<dbReference type="AlphaFoldDB" id="A0A923HRX5"/>
<evidence type="ECO:0000313" key="9">
    <source>
        <dbReference type="EMBL" id="MBC3882200.1"/>
    </source>
</evidence>
<evidence type="ECO:0000259" key="8">
    <source>
        <dbReference type="SMART" id="SM00849"/>
    </source>
</evidence>
<dbReference type="CDD" id="cd07731">
    <property type="entry name" value="ComA-like_MBL-fold"/>
    <property type="match status" value="1"/>
</dbReference>
<dbReference type="NCBIfam" id="TIGR00361">
    <property type="entry name" value="ComEC_Rec2"/>
    <property type="match status" value="1"/>
</dbReference>
<dbReference type="SMART" id="SM00849">
    <property type="entry name" value="Lactamase_B"/>
    <property type="match status" value="1"/>
</dbReference>
<name>A0A923HRX5_9BURK</name>
<keyword evidence="5 7" id="KW-0472">Membrane</keyword>
<feature type="transmembrane region" description="Helical" evidence="7">
    <location>
        <begin position="323"/>
        <end position="342"/>
    </location>
</feature>
<keyword evidence="4 7" id="KW-1133">Transmembrane helix</keyword>
<keyword evidence="3 7" id="KW-0812">Transmembrane</keyword>
<dbReference type="InterPro" id="IPR036866">
    <property type="entry name" value="RibonucZ/Hydroxyglut_hydro"/>
</dbReference>
<feature type="domain" description="Metallo-beta-lactamase" evidence="8">
    <location>
        <begin position="599"/>
        <end position="769"/>
    </location>
</feature>
<reference evidence="9" key="1">
    <citation type="submission" date="2020-08" db="EMBL/GenBank/DDBJ databases">
        <title>Novel species isolated from subtropical streams in China.</title>
        <authorList>
            <person name="Lu H."/>
        </authorList>
    </citation>
    <scope>NUCLEOTIDE SEQUENCE</scope>
    <source>
        <strain evidence="9">LX22W</strain>
    </source>
</reference>
<dbReference type="InterPro" id="IPR001279">
    <property type="entry name" value="Metallo-B-lactamas"/>
</dbReference>
<dbReference type="GO" id="GO:0030420">
    <property type="term" value="P:establishment of competence for transformation"/>
    <property type="evidence" value="ECO:0007669"/>
    <property type="project" value="InterPro"/>
</dbReference>
<feature type="transmembrane region" description="Helical" evidence="7">
    <location>
        <begin position="543"/>
        <end position="560"/>
    </location>
</feature>
<keyword evidence="10" id="KW-1185">Reference proteome</keyword>
<dbReference type="EMBL" id="JACOFZ010000004">
    <property type="protein sequence ID" value="MBC3882200.1"/>
    <property type="molecule type" value="Genomic_DNA"/>
</dbReference>
<accession>A0A923HRX5</accession>